<protein>
    <submittedName>
        <fullName evidence="2">Uncharacterized protein</fullName>
    </submittedName>
</protein>
<comment type="caution">
    <text evidence="2">The sequence shown here is derived from an EMBL/GenBank/DDBJ whole genome shotgun (WGS) entry which is preliminary data.</text>
</comment>
<name>A0A484B163_DRONA</name>
<evidence type="ECO:0000256" key="1">
    <source>
        <dbReference type="SAM" id="MobiDB-lite"/>
    </source>
</evidence>
<feature type="region of interest" description="Disordered" evidence="1">
    <location>
        <begin position="1"/>
        <end position="20"/>
    </location>
</feature>
<gene>
    <name evidence="2" type="ORF">AWZ03_011122</name>
</gene>
<keyword evidence="3" id="KW-1185">Reference proteome</keyword>
<evidence type="ECO:0000313" key="2">
    <source>
        <dbReference type="EMBL" id="TDG42468.1"/>
    </source>
</evidence>
<evidence type="ECO:0000313" key="3">
    <source>
        <dbReference type="Proteomes" id="UP000295192"/>
    </source>
</evidence>
<sequence>MEPGTVTPPHASPRLTSPHGHVAYWPPHLRHLPRDLVKLQCFAEPRTDPDNNGCVSDFYVWHWLRCQTERRALQQQQQQQQQQQH</sequence>
<dbReference type="EMBL" id="LSRL02000230">
    <property type="protein sequence ID" value="TDG42468.1"/>
    <property type="molecule type" value="Genomic_DNA"/>
</dbReference>
<accession>A0A484B163</accession>
<dbReference type="AlphaFoldDB" id="A0A484B163"/>
<dbReference type="Proteomes" id="UP000295192">
    <property type="component" value="Unassembled WGS sequence"/>
</dbReference>
<proteinExistence type="predicted"/>
<reference evidence="2 3" key="1">
    <citation type="journal article" date="2019" name="J. Hered.">
        <title>An Improved Genome Assembly for Drosophila navojoa, the Basal Species in the mojavensis Cluster.</title>
        <authorList>
            <person name="Vanderlinde T."/>
            <person name="Dupim E.G."/>
            <person name="Nazario-Yepiz N.O."/>
            <person name="Carvalho A.B."/>
        </authorList>
    </citation>
    <scope>NUCLEOTIDE SEQUENCE [LARGE SCALE GENOMIC DNA]</scope>
    <source>
        <strain evidence="2">Navoj_Jal97</strain>
        <tissue evidence="2">Whole organism</tissue>
    </source>
</reference>
<organism evidence="2 3">
    <name type="scientific">Drosophila navojoa</name>
    <name type="common">Fruit fly</name>
    <dbReference type="NCBI Taxonomy" id="7232"/>
    <lineage>
        <taxon>Eukaryota</taxon>
        <taxon>Metazoa</taxon>
        <taxon>Ecdysozoa</taxon>
        <taxon>Arthropoda</taxon>
        <taxon>Hexapoda</taxon>
        <taxon>Insecta</taxon>
        <taxon>Pterygota</taxon>
        <taxon>Neoptera</taxon>
        <taxon>Endopterygota</taxon>
        <taxon>Diptera</taxon>
        <taxon>Brachycera</taxon>
        <taxon>Muscomorpha</taxon>
        <taxon>Ephydroidea</taxon>
        <taxon>Drosophilidae</taxon>
        <taxon>Drosophila</taxon>
    </lineage>
</organism>